<name>A0AAW8AL90_KLEPN</name>
<protein>
    <submittedName>
        <fullName evidence="1">Uncharacterized protein</fullName>
    </submittedName>
</protein>
<feature type="non-terminal residue" evidence="1">
    <location>
        <position position="86"/>
    </location>
</feature>
<dbReference type="RefSeq" id="WP_305202340.1">
    <property type="nucleotide sequence ID" value="NZ_JAUUIA010000409.1"/>
</dbReference>
<evidence type="ECO:0000313" key="2">
    <source>
        <dbReference type="Proteomes" id="UP001244490"/>
    </source>
</evidence>
<evidence type="ECO:0000313" key="1">
    <source>
        <dbReference type="EMBL" id="MDP0971175.1"/>
    </source>
</evidence>
<reference evidence="1" key="1">
    <citation type="submission" date="2023-07" db="EMBL/GenBank/DDBJ databases">
        <authorList>
            <person name="Peng Z."/>
        </authorList>
    </citation>
    <scope>NUCLEOTIDE SEQUENCE</scope>
    <source>
        <strain evidence="1">KP219</strain>
    </source>
</reference>
<sequence>MASSTTTIPNSVDPQTHFLIINLNRCIKLTPHTYRSWTTQIEDVLFGFDLFHFVDVSHPCPACVTVDEEKTEQPNLAYQTWVRQDR</sequence>
<dbReference type="AlphaFoldDB" id="A0AAW8AL90"/>
<proteinExistence type="predicted"/>
<gene>
    <name evidence="1" type="ORF">Q6294_29995</name>
</gene>
<dbReference type="Proteomes" id="UP001244490">
    <property type="component" value="Unassembled WGS sequence"/>
</dbReference>
<organism evidence="1 2">
    <name type="scientific">Klebsiella pneumoniae</name>
    <dbReference type="NCBI Taxonomy" id="573"/>
    <lineage>
        <taxon>Bacteria</taxon>
        <taxon>Pseudomonadati</taxon>
        <taxon>Pseudomonadota</taxon>
        <taxon>Gammaproteobacteria</taxon>
        <taxon>Enterobacterales</taxon>
        <taxon>Enterobacteriaceae</taxon>
        <taxon>Klebsiella/Raoultella group</taxon>
        <taxon>Klebsiella</taxon>
        <taxon>Klebsiella pneumoniae complex</taxon>
    </lineage>
</organism>
<dbReference type="EMBL" id="JAUUIA010000409">
    <property type="protein sequence ID" value="MDP0971175.1"/>
    <property type="molecule type" value="Genomic_DNA"/>
</dbReference>
<comment type="caution">
    <text evidence="1">The sequence shown here is derived from an EMBL/GenBank/DDBJ whole genome shotgun (WGS) entry which is preliminary data.</text>
</comment>
<accession>A0AAW8AL90</accession>